<gene>
    <name evidence="2" type="ORF">MRATA1EN1_LOCUS6538</name>
</gene>
<protein>
    <submittedName>
        <fullName evidence="2">Uncharacterized protein</fullName>
    </submittedName>
</protein>
<dbReference type="Proteomes" id="UP001176941">
    <property type="component" value="Chromosome 16"/>
</dbReference>
<evidence type="ECO:0000313" key="3">
    <source>
        <dbReference type="Proteomes" id="UP001176941"/>
    </source>
</evidence>
<dbReference type="EMBL" id="OX459952">
    <property type="protein sequence ID" value="CAI9157576.1"/>
    <property type="molecule type" value="Genomic_DNA"/>
</dbReference>
<accession>A0ABN8YCI1</accession>
<evidence type="ECO:0000313" key="2">
    <source>
        <dbReference type="EMBL" id="CAI9157576.1"/>
    </source>
</evidence>
<proteinExistence type="predicted"/>
<keyword evidence="3" id="KW-1185">Reference proteome</keyword>
<sequence>MSAHTSEGGGDVGRPGEAAGTQPASYCPGALVSDPRSFPHFCDWPSTPLGPLASGANFTLLAEKLPFPQKQRKPVAWTS</sequence>
<reference evidence="2" key="1">
    <citation type="submission" date="2023-04" db="EMBL/GenBank/DDBJ databases">
        <authorList>
            <consortium name="ELIXIR-Norway"/>
        </authorList>
    </citation>
    <scope>NUCLEOTIDE SEQUENCE [LARGE SCALE GENOMIC DNA]</scope>
</reference>
<organism evidence="2 3">
    <name type="scientific">Rangifer tarandus platyrhynchus</name>
    <name type="common">Svalbard reindeer</name>
    <dbReference type="NCBI Taxonomy" id="3082113"/>
    <lineage>
        <taxon>Eukaryota</taxon>
        <taxon>Metazoa</taxon>
        <taxon>Chordata</taxon>
        <taxon>Craniata</taxon>
        <taxon>Vertebrata</taxon>
        <taxon>Euteleostomi</taxon>
        <taxon>Mammalia</taxon>
        <taxon>Eutheria</taxon>
        <taxon>Laurasiatheria</taxon>
        <taxon>Artiodactyla</taxon>
        <taxon>Ruminantia</taxon>
        <taxon>Pecora</taxon>
        <taxon>Cervidae</taxon>
        <taxon>Odocoileinae</taxon>
        <taxon>Rangifer</taxon>
    </lineage>
</organism>
<feature type="region of interest" description="Disordered" evidence="1">
    <location>
        <begin position="1"/>
        <end position="28"/>
    </location>
</feature>
<name>A0ABN8YCI1_RANTA</name>
<evidence type="ECO:0000256" key="1">
    <source>
        <dbReference type="SAM" id="MobiDB-lite"/>
    </source>
</evidence>